<evidence type="ECO:0000256" key="6">
    <source>
        <dbReference type="PROSITE-ProRule" id="PRU00024"/>
    </source>
</evidence>
<comment type="subcellular location">
    <subcellularLocation>
        <location evidence="1 7">Nucleus</location>
    </subcellularLocation>
</comment>
<evidence type="ECO:0000313" key="11">
    <source>
        <dbReference type="EMBL" id="CAD8231361.1"/>
    </source>
</evidence>
<evidence type="ECO:0000259" key="9">
    <source>
        <dbReference type="PROSITE" id="PS50119"/>
    </source>
</evidence>
<accession>A0A7R9XWR5</accession>
<dbReference type="Pfam" id="PF00643">
    <property type="entry name" value="zf-B_box"/>
    <property type="match status" value="1"/>
</dbReference>
<dbReference type="PANTHER" id="PTHR31319">
    <property type="entry name" value="ZINC FINGER PROTEIN CONSTANS-LIKE 4"/>
    <property type="match status" value="1"/>
</dbReference>
<dbReference type="AlphaFoldDB" id="A0A7R9XWR5"/>
<dbReference type="Pfam" id="PF06203">
    <property type="entry name" value="CCT"/>
    <property type="match status" value="1"/>
</dbReference>
<dbReference type="SMART" id="SM00336">
    <property type="entry name" value="BBOX"/>
    <property type="match status" value="1"/>
</dbReference>
<feature type="compositionally biased region" description="Polar residues" evidence="8">
    <location>
        <begin position="381"/>
        <end position="397"/>
    </location>
</feature>
<dbReference type="GO" id="GO:0008270">
    <property type="term" value="F:zinc ion binding"/>
    <property type="evidence" value="ECO:0007669"/>
    <property type="project" value="UniProtKB-KW"/>
</dbReference>
<feature type="compositionally biased region" description="Basic residues" evidence="8">
    <location>
        <begin position="369"/>
        <end position="380"/>
    </location>
</feature>
<evidence type="ECO:0000256" key="2">
    <source>
        <dbReference type="ARBA" id="ARBA00010024"/>
    </source>
</evidence>
<dbReference type="InterPro" id="IPR010402">
    <property type="entry name" value="CCT_domain"/>
</dbReference>
<proteinExistence type="inferred from homology"/>
<feature type="domain" description="CCT" evidence="10">
    <location>
        <begin position="261"/>
        <end position="304"/>
    </location>
</feature>
<sequence length="424" mass="44884">MTNKMPCDNCHAAPAEWFCAHDGANLCARCDVAIHTANKLAMRHERIPMEQKLANDALCQSINPTNDGFDTEMGVARNEQASTSSGAPTNETSNDLDWLVSGPHGNMDDPLSNLLDMHQDAHDSSNGDASHFGLDDASLWGSHGGFGNGNHLSSAAFRNSDARRELSAQPVVGDSAGFVTGNGAAMMGQGHADGMQRQQNDGKEISSTSGTSETTQAPTQMMPPHAGGQVNFSHGGGAPGGPGSPHYDQVLTRPFATSALRHAQLQRYRAKRLARHLGHKKIRYECRKTLADNRPRIKGRFAKVHSDPNLAAAALAAVQSCPDLTALNVVGEDKESSEDSNSKKGGRNAKSRLSNGSGSNESSSPKLKNPAHKASSKKPNTRGSGASSPEQWDSTAGVSLRSGGKGMPYTQSEVSLVDLGRRLC</sequence>
<dbReference type="PANTHER" id="PTHR31319:SF77">
    <property type="entry name" value="ZINC FINGER PROTEIN CONSTANS-LIKE 4"/>
    <property type="match status" value="1"/>
</dbReference>
<organism evidence="11">
    <name type="scientific">Micromonas pusilla</name>
    <name type="common">Picoplanktonic green alga</name>
    <name type="synonym">Chromulina pusilla</name>
    <dbReference type="NCBI Taxonomy" id="38833"/>
    <lineage>
        <taxon>Eukaryota</taxon>
        <taxon>Viridiplantae</taxon>
        <taxon>Chlorophyta</taxon>
        <taxon>Mamiellophyceae</taxon>
        <taxon>Mamiellales</taxon>
        <taxon>Mamiellaceae</taxon>
        <taxon>Micromonas</taxon>
    </lineage>
</organism>
<dbReference type="GO" id="GO:0005634">
    <property type="term" value="C:nucleus"/>
    <property type="evidence" value="ECO:0007669"/>
    <property type="project" value="UniProtKB-SubCell"/>
</dbReference>
<evidence type="ECO:0000256" key="8">
    <source>
        <dbReference type="SAM" id="MobiDB-lite"/>
    </source>
</evidence>
<feature type="compositionally biased region" description="Low complexity" evidence="8">
    <location>
        <begin position="206"/>
        <end position="215"/>
    </location>
</feature>
<dbReference type="InterPro" id="IPR045281">
    <property type="entry name" value="CONSTANS-like"/>
</dbReference>
<dbReference type="EMBL" id="HBDY01003637">
    <property type="protein sequence ID" value="CAD8231361.1"/>
    <property type="molecule type" value="Transcribed_RNA"/>
</dbReference>
<dbReference type="CDD" id="cd19821">
    <property type="entry name" value="Bbox1_BBX-like"/>
    <property type="match status" value="1"/>
</dbReference>
<feature type="compositionally biased region" description="Low complexity" evidence="8">
    <location>
        <begin position="354"/>
        <end position="364"/>
    </location>
</feature>
<evidence type="ECO:0000256" key="4">
    <source>
        <dbReference type="ARBA" id="ARBA00022833"/>
    </source>
</evidence>
<dbReference type="InterPro" id="IPR049808">
    <property type="entry name" value="CONSTANS-like_Bbox1"/>
</dbReference>
<feature type="compositionally biased region" description="Gly residues" evidence="8">
    <location>
        <begin position="234"/>
        <end position="243"/>
    </location>
</feature>
<evidence type="ECO:0000256" key="1">
    <source>
        <dbReference type="ARBA" id="ARBA00004123"/>
    </source>
</evidence>
<comment type="similarity">
    <text evidence="2">Belongs to the CONSTANS family.</text>
</comment>
<name>A0A7R9XWR5_MICPS</name>
<keyword evidence="6" id="KW-0863">Zinc-finger</keyword>
<feature type="domain" description="B box-type" evidence="9">
    <location>
        <begin position="2"/>
        <end position="49"/>
    </location>
</feature>
<dbReference type="PROSITE" id="PS50119">
    <property type="entry name" value="ZF_BBOX"/>
    <property type="match status" value="1"/>
</dbReference>
<keyword evidence="3" id="KW-0479">Metal-binding</keyword>
<evidence type="ECO:0000259" key="10">
    <source>
        <dbReference type="PROSITE" id="PS51017"/>
    </source>
</evidence>
<keyword evidence="5 7" id="KW-0539">Nucleus</keyword>
<evidence type="ECO:0000256" key="3">
    <source>
        <dbReference type="ARBA" id="ARBA00022723"/>
    </source>
</evidence>
<protein>
    <submittedName>
        <fullName evidence="11">Uncharacterized protein</fullName>
    </submittedName>
</protein>
<keyword evidence="4" id="KW-0862">Zinc</keyword>
<dbReference type="PROSITE" id="PS51017">
    <property type="entry name" value="CCT"/>
    <property type="match status" value="1"/>
</dbReference>
<feature type="region of interest" description="Disordered" evidence="8">
    <location>
        <begin position="329"/>
        <end position="412"/>
    </location>
</feature>
<feature type="region of interest" description="Disordered" evidence="8">
    <location>
        <begin position="190"/>
        <end position="249"/>
    </location>
</feature>
<evidence type="ECO:0000256" key="5">
    <source>
        <dbReference type="ARBA" id="ARBA00023242"/>
    </source>
</evidence>
<dbReference type="InterPro" id="IPR000315">
    <property type="entry name" value="Znf_B-box"/>
</dbReference>
<evidence type="ECO:0000256" key="7">
    <source>
        <dbReference type="PROSITE-ProRule" id="PRU00357"/>
    </source>
</evidence>
<dbReference type="OMA" id="AFLCVNC"/>
<gene>
    <name evidence="11" type="ORF">MPUS1402_LOCUS2733</name>
</gene>
<reference evidence="11" key="1">
    <citation type="submission" date="2021-01" db="EMBL/GenBank/DDBJ databases">
        <authorList>
            <person name="Corre E."/>
            <person name="Pelletier E."/>
            <person name="Niang G."/>
            <person name="Scheremetjew M."/>
            <person name="Finn R."/>
            <person name="Kale V."/>
            <person name="Holt S."/>
            <person name="Cochrane G."/>
            <person name="Meng A."/>
            <person name="Brown T."/>
            <person name="Cohen L."/>
        </authorList>
    </citation>
    <scope>NUCLEOTIDE SEQUENCE</scope>
    <source>
        <strain evidence="11">RCC1614</strain>
    </source>
</reference>